<sequence>MEFDPQPELIESSLCRSIEQAGVRLTINIVRLATERGWSLEVVNEHGTSTVWDNLFPTDRDADAAFRDVLAQEGVEAFLGK</sequence>
<dbReference type="PATRIC" id="fig|158500.4.peg.3745"/>
<accession>A0A031JSH2</accession>
<protein>
    <submittedName>
        <fullName evidence="1">Uncharacterized protein</fullName>
    </submittedName>
</protein>
<dbReference type="eggNOG" id="ENOG5033BFV">
    <property type="taxonomic scope" value="Bacteria"/>
</dbReference>
<evidence type="ECO:0000313" key="1">
    <source>
        <dbReference type="EMBL" id="EZP79890.1"/>
    </source>
</evidence>
<evidence type="ECO:0000313" key="2">
    <source>
        <dbReference type="Proteomes" id="UP000024329"/>
    </source>
</evidence>
<name>A0A031JSH2_9SPHN</name>
<dbReference type="RefSeq" id="WP_019052496.1">
    <property type="nucleotide sequence ID" value="NZ_JFYZ01000020.1"/>
</dbReference>
<gene>
    <name evidence="1" type="ORF">BV97_03673</name>
</gene>
<organism evidence="1 2">
    <name type="scientific">Novosphingobium resinovorum</name>
    <dbReference type="NCBI Taxonomy" id="158500"/>
    <lineage>
        <taxon>Bacteria</taxon>
        <taxon>Pseudomonadati</taxon>
        <taxon>Pseudomonadota</taxon>
        <taxon>Alphaproteobacteria</taxon>
        <taxon>Sphingomonadales</taxon>
        <taxon>Sphingomonadaceae</taxon>
        <taxon>Novosphingobium</taxon>
    </lineage>
</organism>
<dbReference type="Proteomes" id="UP000024329">
    <property type="component" value="Unassembled WGS sequence"/>
</dbReference>
<proteinExistence type="predicted"/>
<comment type="caution">
    <text evidence="1">The sequence shown here is derived from an EMBL/GenBank/DDBJ whole genome shotgun (WGS) entry which is preliminary data.</text>
</comment>
<dbReference type="AlphaFoldDB" id="A0A031JSH2"/>
<dbReference type="EMBL" id="JFYZ01000020">
    <property type="protein sequence ID" value="EZP79890.1"/>
    <property type="molecule type" value="Genomic_DNA"/>
</dbReference>
<reference evidence="1 2" key="1">
    <citation type="submission" date="2014-03" db="EMBL/GenBank/DDBJ databases">
        <title>Whole genome sequence of Novosphingobium resinovorum KF1.</title>
        <authorList>
            <person name="Gan H.M."/>
            <person name="Gan H.Y."/>
            <person name="Chew T.H."/>
            <person name="Savka M.A."/>
        </authorList>
    </citation>
    <scope>NUCLEOTIDE SEQUENCE [LARGE SCALE GENOMIC DNA]</scope>
    <source>
        <strain evidence="1 2">KF1</strain>
    </source>
</reference>